<keyword evidence="13" id="KW-0325">Glycoprotein</keyword>
<evidence type="ECO:0000256" key="8">
    <source>
        <dbReference type="ARBA" id="ARBA00022989"/>
    </source>
</evidence>
<feature type="binding site" description="axial binding residue" evidence="14">
    <location>
        <position position="463"/>
    </location>
    <ligand>
        <name>heme</name>
        <dbReference type="ChEBI" id="CHEBI:30413"/>
    </ligand>
    <ligandPart>
        <name>Fe</name>
        <dbReference type="ChEBI" id="CHEBI:18248"/>
    </ligandPart>
</feature>
<dbReference type="InterPro" id="IPR036396">
    <property type="entry name" value="Cyt_P450_sf"/>
</dbReference>
<keyword evidence="7 14" id="KW-0479">Metal-binding</keyword>
<dbReference type="InterPro" id="IPR050364">
    <property type="entry name" value="Cytochrome_P450_fung"/>
</dbReference>
<evidence type="ECO:0000313" key="17">
    <source>
        <dbReference type="EMBL" id="KAJ7076202.1"/>
    </source>
</evidence>
<dbReference type="CDD" id="cd11065">
    <property type="entry name" value="CYP64-like"/>
    <property type="match status" value="1"/>
</dbReference>
<organism evidence="17 18">
    <name type="scientific">Mycena belliarum</name>
    <dbReference type="NCBI Taxonomy" id="1033014"/>
    <lineage>
        <taxon>Eukaryota</taxon>
        <taxon>Fungi</taxon>
        <taxon>Dikarya</taxon>
        <taxon>Basidiomycota</taxon>
        <taxon>Agaricomycotina</taxon>
        <taxon>Agaricomycetes</taxon>
        <taxon>Agaricomycetidae</taxon>
        <taxon>Agaricales</taxon>
        <taxon>Marasmiineae</taxon>
        <taxon>Mycenaceae</taxon>
        <taxon>Mycena</taxon>
    </lineage>
</organism>
<accession>A0AAD6TSK2</accession>
<comment type="similarity">
    <text evidence="4 15">Belongs to the cytochrome P450 family.</text>
</comment>
<comment type="caution">
    <text evidence="17">The sequence shown here is derived from an EMBL/GenBank/DDBJ whole genome shotgun (WGS) entry which is preliminary data.</text>
</comment>
<evidence type="ECO:0000256" key="2">
    <source>
        <dbReference type="ARBA" id="ARBA00004167"/>
    </source>
</evidence>
<dbReference type="GO" id="GO:0016705">
    <property type="term" value="F:oxidoreductase activity, acting on paired donors, with incorporation or reduction of molecular oxygen"/>
    <property type="evidence" value="ECO:0007669"/>
    <property type="project" value="InterPro"/>
</dbReference>
<dbReference type="Gene3D" id="1.10.630.10">
    <property type="entry name" value="Cytochrome P450"/>
    <property type="match status" value="1"/>
</dbReference>
<keyword evidence="8 16" id="KW-1133">Transmembrane helix</keyword>
<keyword evidence="18" id="KW-1185">Reference proteome</keyword>
<gene>
    <name evidence="17" type="ORF">B0H15DRAFT_941326</name>
</gene>
<keyword evidence="9 15" id="KW-0560">Oxidoreductase</keyword>
<dbReference type="PANTHER" id="PTHR46300:SF2">
    <property type="entry name" value="CYTOCHROME P450 MONOOXYGENASE ALNH-RELATED"/>
    <property type="match status" value="1"/>
</dbReference>
<comment type="pathway">
    <text evidence="3">Secondary metabolite biosynthesis.</text>
</comment>
<proteinExistence type="inferred from homology"/>
<evidence type="ECO:0000256" key="15">
    <source>
        <dbReference type="RuleBase" id="RU000461"/>
    </source>
</evidence>
<dbReference type="PRINTS" id="PR00463">
    <property type="entry name" value="EP450I"/>
</dbReference>
<sequence>MSRLEKCGDSMQRLGRKLSTMICTSFTILFGLPLMLGLIITARSYKHARKGKLPPGPKGWPIIGNLLQLRGKKSWLQFAEWRRRYGDIFYINLAGQDTVVISSLEIASELLERRAGIYSDRARNIVAGELLTGGLVFAFSQHNDAWKRQRRGAHEALNKQVVKAYCPLQETEAILLISQYLSSPGEWESHLRRASMSLVHSIMYGLPPVLDSEDPDILRVNRFTVRALEAAAPGAFLVDSINWLEYLPRWMSPWRRYAEAIFKADSILFDELFEDVRRKVEAGDETPSVASSMIRDQESLNLTNREAAWVSATLFAGGSGTTPAQLSWFMLAMVLYPEVQRRAQAELDRVVGRGRLPTFKDYDNLPYIRAVVKETLRWNGIAPLSIPHRLSQDDYYEGYFLPKGTLCIVNAWSLHHEKAIYGSNAYEFEPARYLVDDHTELRDALPDTREEGHHGFGFGRRICVGRHVVNNTMFIDIACILWSFHIEPTVNEKGEVFHPDPMDCIDEGLVVRPKPFPCSITPRNEDVESVVLQAKELHGYV</sequence>
<dbReference type="Pfam" id="PF00067">
    <property type="entry name" value="p450"/>
    <property type="match status" value="1"/>
</dbReference>
<evidence type="ECO:0000256" key="13">
    <source>
        <dbReference type="ARBA" id="ARBA00023180"/>
    </source>
</evidence>
<dbReference type="InterPro" id="IPR001128">
    <property type="entry name" value="Cyt_P450"/>
</dbReference>
<dbReference type="GO" id="GO:0005506">
    <property type="term" value="F:iron ion binding"/>
    <property type="evidence" value="ECO:0007669"/>
    <property type="project" value="InterPro"/>
</dbReference>
<keyword evidence="11 15" id="KW-0503">Monooxygenase</keyword>
<evidence type="ECO:0000313" key="18">
    <source>
        <dbReference type="Proteomes" id="UP001222325"/>
    </source>
</evidence>
<evidence type="ECO:0000256" key="4">
    <source>
        <dbReference type="ARBA" id="ARBA00010617"/>
    </source>
</evidence>
<keyword evidence="10 14" id="KW-0408">Iron</keyword>
<evidence type="ECO:0000256" key="9">
    <source>
        <dbReference type="ARBA" id="ARBA00023002"/>
    </source>
</evidence>
<evidence type="ECO:0000256" key="10">
    <source>
        <dbReference type="ARBA" id="ARBA00023004"/>
    </source>
</evidence>
<evidence type="ECO:0000256" key="11">
    <source>
        <dbReference type="ARBA" id="ARBA00023033"/>
    </source>
</evidence>
<comment type="cofactor">
    <cofactor evidence="1 14">
        <name>heme</name>
        <dbReference type="ChEBI" id="CHEBI:30413"/>
    </cofactor>
</comment>
<dbReference type="PROSITE" id="PS00086">
    <property type="entry name" value="CYTOCHROME_P450"/>
    <property type="match status" value="1"/>
</dbReference>
<dbReference type="InterPro" id="IPR002401">
    <property type="entry name" value="Cyt_P450_E_grp-I"/>
</dbReference>
<keyword evidence="12 16" id="KW-0472">Membrane</keyword>
<keyword evidence="5 14" id="KW-0349">Heme</keyword>
<evidence type="ECO:0000256" key="12">
    <source>
        <dbReference type="ARBA" id="ARBA00023136"/>
    </source>
</evidence>
<evidence type="ECO:0000256" key="7">
    <source>
        <dbReference type="ARBA" id="ARBA00022723"/>
    </source>
</evidence>
<evidence type="ECO:0000256" key="6">
    <source>
        <dbReference type="ARBA" id="ARBA00022692"/>
    </source>
</evidence>
<comment type="subcellular location">
    <subcellularLocation>
        <location evidence="2">Membrane</location>
        <topology evidence="2">Single-pass membrane protein</topology>
    </subcellularLocation>
</comment>
<evidence type="ECO:0000256" key="14">
    <source>
        <dbReference type="PIRSR" id="PIRSR602401-1"/>
    </source>
</evidence>
<keyword evidence="6 16" id="KW-0812">Transmembrane</keyword>
<evidence type="ECO:0000256" key="3">
    <source>
        <dbReference type="ARBA" id="ARBA00005179"/>
    </source>
</evidence>
<dbReference type="SUPFAM" id="SSF48264">
    <property type="entry name" value="Cytochrome P450"/>
    <property type="match status" value="1"/>
</dbReference>
<dbReference type="InterPro" id="IPR017972">
    <property type="entry name" value="Cyt_P450_CS"/>
</dbReference>
<name>A0AAD6TSK2_9AGAR</name>
<reference evidence="17" key="1">
    <citation type="submission" date="2023-03" db="EMBL/GenBank/DDBJ databases">
        <title>Massive genome expansion in bonnet fungi (Mycena s.s.) driven by repeated elements and novel gene families across ecological guilds.</title>
        <authorList>
            <consortium name="Lawrence Berkeley National Laboratory"/>
            <person name="Harder C.B."/>
            <person name="Miyauchi S."/>
            <person name="Viragh M."/>
            <person name="Kuo A."/>
            <person name="Thoen E."/>
            <person name="Andreopoulos B."/>
            <person name="Lu D."/>
            <person name="Skrede I."/>
            <person name="Drula E."/>
            <person name="Henrissat B."/>
            <person name="Morin E."/>
            <person name="Kohler A."/>
            <person name="Barry K."/>
            <person name="LaButti K."/>
            <person name="Morin E."/>
            <person name="Salamov A."/>
            <person name="Lipzen A."/>
            <person name="Mereny Z."/>
            <person name="Hegedus B."/>
            <person name="Baldrian P."/>
            <person name="Stursova M."/>
            <person name="Weitz H."/>
            <person name="Taylor A."/>
            <person name="Grigoriev I.V."/>
            <person name="Nagy L.G."/>
            <person name="Martin F."/>
            <person name="Kauserud H."/>
        </authorList>
    </citation>
    <scope>NUCLEOTIDE SEQUENCE</scope>
    <source>
        <strain evidence="17">CBHHK173m</strain>
    </source>
</reference>
<evidence type="ECO:0000256" key="5">
    <source>
        <dbReference type="ARBA" id="ARBA00022617"/>
    </source>
</evidence>
<dbReference type="GO" id="GO:0016020">
    <property type="term" value="C:membrane"/>
    <property type="evidence" value="ECO:0007669"/>
    <property type="project" value="UniProtKB-SubCell"/>
</dbReference>
<feature type="transmembrane region" description="Helical" evidence="16">
    <location>
        <begin position="21"/>
        <end position="40"/>
    </location>
</feature>
<evidence type="ECO:0000256" key="1">
    <source>
        <dbReference type="ARBA" id="ARBA00001971"/>
    </source>
</evidence>
<dbReference type="PANTHER" id="PTHR46300">
    <property type="entry name" value="P450, PUTATIVE (EUROFUNG)-RELATED-RELATED"/>
    <property type="match status" value="1"/>
</dbReference>
<dbReference type="PRINTS" id="PR00385">
    <property type="entry name" value="P450"/>
</dbReference>
<dbReference type="EMBL" id="JARJCN010000084">
    <property type="protein sequence ID" value="KAJ7076202.1"/>
    <property type="molecule type" value="Genomic_DNA"/>
</dbReference>
<dbReference type="Proteomes" id="UP001222325">
    <property type="component" value="Unassembled WGS sequence"/>
</dbReference>
<protein>
    <submittedName>
        <fullName evidence="17">Cytochrome P450</fullName>
    </submittedName>
</protein>
<dbReference type="GO" id="GO:0004497">
    <property type="term" value="F:monooxygenase activity"/>
    <property type="evidence" value="ECO:0007669"/>
    <property type="project" value="UniProtKB-KW"/>
</dbReference>
<dbReference type="AlphaFoldDB" id="A0AAD6TSK2"/>
<dbReference type="GO" id="GO:0020037">
    <property type="term" value="F:heme binding"/>
    <property type="evidence" value="ECO:0007669"/>
    <property type="project" value="InterPro"/>
</dbReference>
<evidence type="ECO:0000256" key="16">
    <source>
        <dbReference type="SAM" id="Phobius"/>
    </source>
</evidence>